<evidence type="ECO:0000256" key="1">
    <source>
        <dbReference type="ARBA" id="ARBA00023015"/>
    </source>
</evidence>
<dbReference type="GO" id="GO:0043565">
    <property type="term" value="F:sequence-specific DNA binding"/>
    <property type="evidence" value="ECO:0007669"/>
    <property type="project" value="InterPro"/>
</dbReference>
<protein>
    <submittedName>
        <fullName evidence="4">AraC family transcriptional regulator</fullName>
    </submittedName>
</protein>
<dbReference type="Proteomes" id="UP000318833">
    <property type="component" value="Unassembled WGS sequence"/>
</dbReference>
<evidence type="ECO:0000259" key="3">
    <source>
        <dbReference type="PROSITE" id="PS01124"/>
    </source>
</evidence>
<comment type="caution">
    <text evidence="4">The sequence shown here is derived from an EMBL/GenBank/DDBJ whole genome shotgun (WGS) entry which is preliminary data.</text>
</comment>
<reference evidence="4 5" key="1">
    <citation type="submission" date="2019-07" db="EMBL/GenBank/DDBJ databases">
        <title>The draft genome sequence of Aquimarina algiphila M91.</title>
        <authorList>
            <person name="Meng X."/>
        </authorList>
    </citation>
    <scope>NUCLEOTIDE SEQUENCE [LARGE SCALE GENOMIC DNA]</scope>
    <source>
        <strain evidence="4 5">M91</strain>
    </source>
</reference>
<dbReference type="OrthoDB" id="9803764at2"/>
<organism evidence="4 5">
    <name type="scientific">Aquimarina algiphila</name>
    <dbReference type="NCBI Taxonomy" id="2047982"/>
    <lineage>
        <taxon>Bacteria</taxon>
        <taxon>Pseudomonadati</taxon>
        <taxon>Bacteroidota</taxon>
        <taxon>Flavobacteriia</taxon>
        <taxon>Flavobacteriales</taxon>
        <taxon>Flavobacteriaceae</taxon>
        <taxon>Aquimarina</taxon>
    </lineage>
</organism>
<keyword evidence="1" id="KW-0805">Transcription regulation</keyword>
<dbReference type="PANTHER" id="PTHR43130">
    <property type="entry name" value="ARAC-FAMILY TRANSCRIPTIONAL REGULATOR"/>
    <property type="match status" value="1"/>
</dbReference>
<dbReference type="EMBL" id="VLNR01000002">
    <property type="protein sequence ID" value="TSE11337.1"/>
    <property type="molecule type" value="Genomic_DNA"/>
</dbReference>
<dbReference type="InterPro" id="IPR029062">
    <property type="entry name" value="Class_I_gatase-like"/>
</dbReference>
<evidence type="ECO:0000256" key="2">
    <source>
        <dbReference type="ARBA" id="ARBA00023163"/>
    </source>
</evidence>
<name>A0A554VRQ2_9FLAO</name>
<dbReference type="Gene3D" id="3.40.50.880">
    <property type="match status" value="1"/>
</dbReference>
<dbReference type="InterPro" id="IPR018060">
    <property type="entry name" value="HTH_AraC"/>
</dbReference>
<dbReference type="InterPro" id="IPR052158">
    <property type="entry name" value="INH-QAR"/>
</dbReference>
<proteinExistence type="predicted"/>
<dbReference type="GO" id="GO:0003700">
    <property type="term" value="F:DNA-binding transcription factor activity"/>
    <property type="evidence" value="ECO:0007669"/>
    <property type="project" value="InterPro"/>
</dbReference>
<keyword evidence="2" id="KW-0804">Transcription</keyword>
<dbReference type="InterPro" id="IPR002818">
    <property type="entry name" value="DJ-1/PfpI"/>
</dbReference>
<gene>
    <name evidence="4" type="ORF">FOF46_01525</name>
</gene>
<dbReference type="AlphaFoldDB" id="A0A554VRQ2"/>
<dbReference type="Pfam" id="PF12833">
    <property type="entry name" value="HTH_18"/>
    <property type="match status" value="1"/>
</dbReference>
<accession>A0A554VRQ2</accession>
<feature type="domain" description="HTH araC/xylS-type" evidence="3">
    <location>
        <begin position="122"/>
        <end position="219"/>
    </location>
</feature>
<dbReference type="SUPFAM" id="SSF46689">
    <property type="entry name" value="Homeodomain-like"/>
    <property type="match status" value="1"/>
</dbReference>
<dbReference type="Gene3D" id="1.10.10.60">
    <property type="entry name" value="Homeodomain-like"/>
    <property type="match status" value="1"/>
</dbReference>
<dbReference type="SMART" id="SM00342">
    <property type="entry name" value="HTH_ARAC"/>
    <property type="match status" value="1"/>
</dbReference>
<dbReference type="InterPro" id="IPR009057">
    <property type="entry name" value="Homeodomain-like_sf"/>
</dbReference>
<dbReference type="SUPFAM" id="SSF52317">
    <property type="entry name" value="Class I glutamine amidotransferase-like"/>
    <property type="match status" value="1"/>
</dbReference>
<dbReference type="PROSITE" id="PS01124">
    <property type="entry name" value="HTH_ARAC_FAMILY_2"/>
    <property type="match status" value="1"/>
</dbReference>
<sequence length="219" mass="24903">MQYNNEVNICSVCTGTFLLAESGILDGNTCTTHWKYLTEFENRFTSVELINNRLFVVDNNLYSSAGVSSGIDLSLYILEQLYGPKFAIDIAKEVVLYFRRGESDPQLSVFLQYRNHLDTRIHDVQDYMIKHLHSSFTLEDLAEDIHMSSRNLTRLFKKTTGVTIGAYHEKLRVDKAIHLLAEGNKVSYVAHLCGLKSTNQLRSLLKKHQNALPTSITSL</sequence>
<dbReference type="PANTHER" id="PTHR43130:SF3">
    <property type="entry name" value="HTH-TYPE TRANSCRIPTIONAL REGULATOR RV1931C"/>
    <property type="match status" value="1"/>
</dbReference>
<keyword evidence="5" id="KW-1185">Reference proteome</keyword>
<evidence type="ECO:0000313" key="4">
    <source>
        <dbReference type="EMBL" id="TSE11337.1"/>
    </source>
</evidence>
<evidence type="ECO:0000313" key="5">
    <source>
        <dbReference type="Proteomes" id="UP000318833"/>
    </source>
</evidence>
<dbReference type="Pfam" id="PF01965">
    <property type="entry name" value="DJ-1_PfpI"/>
    <property type="match status" value="1"/>
</dbReference>